<evidence type="ECO:0000313" key="4">
    <source>
        <dbReference type="EMBL" id="SAL54009.1"/>
    </source>
</evidence>
<dbReference type="OrthoDB" id="305957at2"/>
<dbReference type="InterPro" id="IPR011010">
    <property type="entry name" value="DNA_brk_join_enz"/>
</dbReference>
<keyword evidence="2" id="KW-0233">DNA recombination</keyword>
<dbReference type="PANTHER" id="PTHR30349">
    <property type="entry name" value="PHAGE INTEGRASE-RELATED"/>
    <property type="match status" value="1"/>
</dbReference>
<proteinExistence type="predicted"/>
<feature type="domain" description="Tyr recombinase" evidence="3">
    <location>
        <begin position="2"/>
        <end position="186"/>
    </location>
</feature>
<dbReference type="Gene3D" id="1.10.443.10">
    <property type="entry name" value="Intergrase catalytic core"/>
    <property type="match status" value="1"/>
</dbReference>
<sequence length="188" mass="21133">MKQAKTLTEKELKQVLTYISLKRHAARNRAMLLLTHWAGMRVGEVAALRIGDVLNADNSIKSEIRLLAEQTKGRHARTVFVGQRLRKELMAYVATLKCRSTDKPLFATQKKQGFTANTLCQHFHWLYKEVGIDGASSHSGRRSFITNLASKGVGVRVLMALAGHRDISTTQRYIDVNDEMQRAAVDLV</sequence>
<reference evidence="4 5" key="1">
    <citation type="submission" date="2016-01" db="EMBL/GenBank/DDBJ databases">
        <authorList>
            <person name="Oliw E.H."/>
        </authorList>
    </citation>
    <scope>NUCLEOTIDE SEQUENCE [LARGE SCALE GENOMIC DNA]</scope>
    <source>
        <strain evidence="4">LMG 27134</strain>
    </source>
</reference>
<protein>
    <submittedName>
        <fullName evidence="4">Integrase family protein</fullName>
    </submittedName>
</protein>
<dbReference type="GO" id="GO:0015074">
    <property type="term" value="P:DNA integration"/>
    <property type="evidence" value="ECO:0007669"/>
    <property type="project" value="UniProtKB-KW"/>
</dbReference>
<evidence type="ECO:0000256" key="2">
    <source>
        <dbReference type="ARBA" id="ARBA00023172"/>
    </source>
</evidence>
<dbReference type="GO" id="GO:0003677">
    <property type="term" value="F:DNA binding"/>
    <property type="evidence" value="ECO:0007669"/>
    <property type="project" value="InterPro"/>
</dbReference>
<evidence type="ECO:0000313" key="5">
    <source>
        <dbReference type="Proteomes" id="UP000054683"/>
    </source>
</evidence>
<accession>A0A158ICM1</accession>
<dbReference type="PANTHER" id="PTHR30349:SF64">
    <property type="entry name" value="PROPHAGE INTEGRASE INTD-RELATED"/>
    <property type="match status" value="1"/>
</dbReference>
<keyword evidence="1" id="KW-0229">DNA integration</keyword>
<dbReference type="InterPro" id="IPR013762">
    <property type="entry name" value="Integrase-like_cat_sf"/>
</dbReference>
<dbReference type="PROSITE" id="PS51898">
    <property type="entry name" value="TYR_RECOMBINASE"/>
    <property type="match status" value="1"/>
</dbReference>
<dbReference type="Pfam" id="PF00589">
    <property type="entry name" value="Phage_integrase"/>
    <property type="match status" value="1"/>
</dbReference>
<dbReference type="GO" id="GO:0006310">
    <property type="term" value="P:DNA recombination"/>
    <property type="evidence" value="ECO:0007669"/>
    <property type="project" value="UniProtKB-KW"/>
</dbReference>
<organism evidence="4 5">
    <name type="scientific">Caballeronia udeis</name>
    <dbReference type="NCBI Taxonomy" id="1232866"/>
    <lineage>
        <taxon>Bacteria</taxon>
        <taxon>Pseudomonadati</taxon>
        <taxon>Pseudomonadota</taxon>
        <taxon>Betaproteobacteria</taxon>
        <taxon>Burkholderiales</taxon>
        <taxon>Burkholderiaceae</taxon>
        <taxon>Caballeronia</taxon>
    </lineage>
</organism>
<dbReference type="InterPro" id="IPR002104">
    <property type="entry name" value="Integrase_catalytic"/>
</dbReference>
<dbReference type="CDD" id="cd00397">
    <property type="entry name" value="DNA_BRE_C"/>
    <property type="match status" value="1"/>
</dbReference>
<dbReference type="AlphaFoldDB" id="A0A158ICM1"/>
<dbReference type="SUPFAM" id="SSF56349">
    <property type="entry name" value="DNA breaking-rejoining enzymes"/>
    <property type="match status" value="1"/>
</dbReference>
<dbReference type="RefSeq" id="WP_062090067.1">
    <property type="nucleotide sequence ID" value="NZ_FCOK02000047.1"/>
</dbReference>
<dbReference type="EMBL" id="FCOK02000047">
    <property type="protein sequence ID" value="SAL54009.1"/>
    <property type="molecule type" value="Genomic_DNA"/>
</dbReference>
<dbReference type="Proteomes" id="UP000054683">
    <property type="component" value="Unassembled WGS sequence"/>
</dbReference>
<gene>
    <name evidence="4" type="ORF">AWB69_05720</name>
</gene>
<evidence type="ECO:0000256" key="1">
    <source>
        <dbReference type="ARBA" id="ARBA00022908"/>
    </source>
</evidence>
<evidence type="ECO:0000259" key="3">
    <source>
        <dbReference type="PROSITE" id="PS51898"/>
    </source>
</evidence>
<dbReference type="InterPro" id="IPR050090">
    <property type="entry name" value="Tyrosine_recombinase_XerCD"/>
</dbReference>
<name>A0A158ICM1_9BURK</name>